<reference evidence="2" key="1">
    <citation type="submission" date="2016-10" db="EMBL/GenBank/DDBJ databases">
        <authorList>
            <person name="Varghese N."/>
            <person name="Submissions S."/>
        </authorList>
    </citation>
    <scope>NUCLEOTIDE SEQUENCE [LARGE SCALE GENOMIC DNA]</scope>
    <source>
        <strain evidence="2">DSM 22703</strain>
    </source>
</reference>
<dbReference type="Proteomes" id="UP000198756">
    <property type="component" value="Unassembled WGS sequence"/>
</dbReference>
<evidence type="ECO:0000313" key="2">
    <source>
        <dbReference type="Proteomes" id="UP000198756"/>
    </source>
</evidence>
<evidence type="ECO:0000313" key="1">
    <source>
        <dbReference type="EMBL" id="SDA90998.1"/>
    </source>
</evidence>
<proteinExistence type="predicted"/>
<organism evidence="1 2">
    <name type="scientific">Algoriphagus alkaliphilus</name>
    <dbReference type="NCBI Taxonomy" id="279824"/>
    <lineage>
        <taxon>Bacteria</taxon>
        <taxon>Pseudomonadati</taxon>
        <taxon>Bacteroidota</taxon>
        <taxon>Cytophagia</taxon>
        <taxon>Cytophagales</taxon>
        <taxon>Cyclobacteriaceae</taxon>
        <taxon>Algoriphagus</taxon>
    </lineage>
</organism>
<dbReference type="RefSeq" id="WP_092732395.1">
    <property type="nucleotide sequence ID" value="NZ_FMXE01000028.1"/>
</dbReference>
<keyword evidence="2" id="KW-1185">Reference proteome</keyword>
<dbReference type="STRING" id="279824.SAMN03080617_03367"/>
<accession>A0A1G5Z820</accession>
<protein>
    <submittedName>
        <fullName evidence="1">Uncharacterized protein</fullName>
    </submittedName>
</protein>
<name>A0A1G5Z820_9BACT</name>
<dbReference type="AlphaFoldDB" id="A0A1G5Z820"/>
<gene>
    <name evidence="1" type="ORF">SAMN03080617_03367</name>
</gene>
<dbReference type="OrthoDB" id="1067077at2"/>
<sequence length="194" mass="22693">MKLIDTFEILDGVLYSVVFDETSYEGVNEFRRLLNQWTDRDYLTDYFLRNKKQLQSEFWNEVINGHPYDLVEVPNAVNLTIEESAEFEEEILGLANGKAGRGLEKIFIPLHKEIRKESEKHEFKAYGIFENSWLRFYAIEIEGIYFISGGGIKLTKKMEDSEGLSVELEKLKKVYDYLFINPDIDPDLLMKIEG</sequence>
<dbReference type="EMBL" id="FMXE01000028">
    <property type="protein sequence ID" value="SDA90998.1"/>
    <property type="molecule type" value="Genomic_DNA"/>
</dbReference>